<evidence type="ECO:0000313" key="4">
    <source>
        <dbReference type="EMBL" id="KAF3438654.1"/>
    </source>
</evidence>
<dbReference type="OrthoDB" id="674604at2759"/>
<protein>
    <submittedName>
        <fullName evidence="4">Uncharacterized protein</fullName>
    </submittedName>
</protein>
<evidence type="ECO:0000256" key="1">
    <source>
        <dbReference type="ARBA" id="ARBA00022574"/>
    </source>
</evidence>
<dbReference type="PROSITE" id="PS50294">
    <property type="entry name" value="WD_REPEATS_REGION"/>
    <property type="match status" value="1"/>
</dbReference>
<feature type="repeat" description="WD" evidence="3">
    <location>
        <begin position="139"/>
        <end position="179"/>
    </location>
</feature>
<dbReference type="PANTHER" id="PTHR22844:SF324">
    <property type="entry name" value="TRANSDUCIN_WD40 REPEAT PROTEIN"/>
    <property type="match status" value="1"/>
</dbReference>
<evidence type="ECO:0000313" key="5">
    <source>
        <dbReference type="Proteomes" id="UP000796880"/>
    </source>
</evidence>
<dbReference type="SMART" id="SM00320">
    <property type="entry name" value="WD40"/>
    <property type="match status" value="6"/>
</dbReference>
<dbReference type="PROSITE" id="PS00678">
    <property type="entry name" value="WD_REPEATS_1"/>
    <property type="match status" value="1"/>
</dbReference>
<keyword evidence="2" id="KW-0677">Repeat</keyword>
<dbReference type="Gene3D" id="2.130.10.10">
    <property type="entry name" value="YVTN repeat-like/Quinoprotein amine dehydrogenase"/>
    <property type="match status" value="3"/>
</dbReference>
<dbReference type="InterPro" id="IPR001680">
    <property type="entry name" value="WD40_rpt"/>
</dbReference>
<comment type="caution">
    <text evidence="4">The sequence shown here is derived from an EMBL/GenBank/DDBJ whole genome shotgun (WGS) entry which is preliminary data.</text>
</comment>
<evidence type="ECO:0000256" key="2">
    <source>
        <dbReference type="ARBA" id="ARBA00022737"/>
    </source>
</evidence>
<gene>
    <name evidence="4" type="ORF">FNV43_RR21418</name>
</gene>
<dbReference type="SUPFAM" id="SSF50978">
    <property type="entry name" value="WD40 repeat-like"/>
    <property type="match status" value="1"/>
</dbReference>
<dbReference type="Pfam" id="PF00400">
    <property type="entry name" value="WD40"/>
    <property type="match status" value="4"/>
</dbReference>
<dbReference type="InterPro" id="IPR020472">
    <property type="entry name" value="WD40_PAC1"/>
</dbReference>
<dbReference type="InterPro" id="IPR015943">
    <property type="entry name" value="WD40/YVTN_repeat-like_dom_sf"/>
</dbReference>
<sequence length="342" mass="37970">MPTQKPFHFQTMNTKHTYCVSTNIKTLAPCTTTITCLALHHNLLYAASSYQIHVFDLSDYTHVDTFNDDPSSGSVKSIAFHNTKLFTAHQDSKIRVWKKTTELKRHRLLCALPTVKDRLHRFILPKNYVRVRRHEKRLWIQHYDAVSGLVVSGSGLVYSASWDRSFKVWDASNHRCLESVNAHNDAVNAVAVSDDGHKSTVNALALNSKGTVLFSGGCDRSIMIWEKETDGEISNCMNFVEELGGHAGAILCLTSVDDLFLIGSSDRTVRIWRHGKGSEHRCMGILEGHGQPVKSLVAVSDIVSSGVVLKVCSGSLDGEIKVWEVSALPPLRISSRSLCLLD</sequence>
<dbReference type="Proteomes" id="UP000796880">
    <property type="component" value="Unassembled WGS sequence"/>
</dbReference>
<feature type="repeat" description="WD" evidence="3">
    <location>
        <begin position="243"/>
        <end position="272"/>
    </location>
</feature>
<organism evidence="4 5">
    <name type="scientific">Rhamnella rubrinervis</name>
    <dbReference type="NCBI Taxonomy" id="2594499"/>
    <lineage>
        <taxon>Eukaryota</taxon>
        <taxon>Viridiplantae</taxon>
        <taxon>Streptophyta</taxon>
        <taxon>Embryophyta</taxon>
        <taxon>Tracheophyta</taxon>
        <taxon>Spermatophyta</taxon>
        <taxon>Magnoliopsida</taxon>
        <taxon>eudicotyledons</taxon>
        <taxon>Gunneridae</taxon>
        <taxon>Pentapetalae</taxon>
        <taxon>rosids</taxon>
        <taxon>fabids</taxon>
        <taxon>Rosales</taxon>
        <taxon>Rhamnaceae</taxon>
        <taxon>rhamnoid group</taxon>
        <taxon>Rhamneae</taxon>
        <taxon>Rhamnella</taxon>
    </lineage>
</organism>
<reference evidence="4" key="1">
    <citation type="submission" date="2020-03" db="EMBL/GenBank/DDBJ databases">
        <title>A high-quality chromosome-level genome assembly of a woody plant with both climbing and erect habits, Rhamnella rubrinervis.</title>
        <authorList>
            <person name="Lu Z."/>
            <person name="Yang Y."/>
            <person name="Zhu X."/>
            <person name="Sun Y."/>
        </authorList>
    </citation>
    <scope>NUCLEOTIDE SEQUENCE</scope>
    <source>
        <strain evidence="4">BYM</strain>
        <tissue evidence="4">Leaf</tissue>
    </source>
</reference>
<proteinExistence type="predicted"/>
<dbReference type="PROSITE" id="PS50082">
    <property type="entry name" value="WD_REPEATS_2"/>
    <property type="match status" value="3"/>
</dbReference>
<keyword evidence="5" id="KW-1185">Reference proteome</keyword>
<accession>A0A8K0GUC6</accession>
<dbReference type="InterPro" id="IPR019775">
    <property type="entry name" value="WD40_repeat_CS"/>
</dbReference>
<dbReference type="InterPro" id="IPR036322">
    <property type="entry name" value="WD40_repeat_dom_sf"/>
</dbReference>
<dbReference type="InterPro" id="IPR045182">
    <property type="entry name" value="JINGUBANG-like"/>
</dbReference>
<evidence type="ECO:0000256" key="3">
    <source>
        <dbReference type="PROSITE-ProRule" id="PRU00221"/>
    </source>
</evidence>
<keyword evidence="1 3" id="KW-0853">WD repeat</keyword>
<dbReference type="EMBL" id="VOIH02000009">
    <property type="protein sequence ID" value="KAF3438654.1"/>
    <property type="molecule type" value="Genomic_DNA"/>
</dbReference>
<name>A0A8K0GUC6_9ROSA</name>
<dbReference type="PRINTS" id="PR00320">
    <property type="entry name" value="GPROTEINBRPT"/>
</dbReference>
<dbReference type="PANTHER" id="PTHR22844">
    <property type="entry name" value="F-BOX AND WD40 DOMAIN PROTEIN"/>
    <property type="match status" value="1"/>
</dbReference>
<feature type="repeat" description="WD" evidence="3">
    <location>
        <begin position="194"/>
        <end position="235"/>
    </location>
</feature>
<dbReference type="AlphaFoldDB" id="A0A8K0GUC6"/>